<feature type="compositionally biased region" description="Basic and acidic residues" evidence="1">
    <location>
        <begin position="57"/>
        <end position="70"/>
    </location>
</feature>
<dbReference type="EMBL" id="OV725082">
    <property type="protein sequence ID" value="CAH1404224.1"/>
    <property type="molecule type" value="Genomic_DNA"/>
</dbReference>
<sequence>MALEIFTYCFLKTEPRTDREKTINETMNKDQTKAGRQMVSDPAIHKMGIQRSVGSRQRSEPIGHKVRDKPFPASDSSISSLVGSRWGS</sequence>
<organism evidence="2 3">
    <name type="scientific">Nezara viridula</name>
    <name type="common">Southern green stink bug</name>
    <name type="synonym">Cimex viridulus</name>
    <dbReference type="NCBI Taxonomy" id="85310"/>
    <lineage>
        <taxon>Eukaryota</taxon>
        <taxon>Metazoa</taxon>
        <taxon>Ecdysozoa</taxon>
        <taxon>Arthropoda</taxon>
        <taxon>Hexapoda</taxon>
        <taxon>Insecta</taxon>
        <taxon>Pterygota</taxon>
        <taxon>Neoptera</taxon>
        <taxon>Paraneoptera</taxon>
        <taxon>Hemiptera</taxon>
        <taxon>Heteroptera</taxon>
        <taxon>Panheteroptera</taxon>
        <taxon>Pentatomomorpha</taxon>
        <taxon>Pentatomoidea</taxon>
        <taxon>Pentatomidae</taxon>
        <taxon>Pentatominae</taxon>
        <taxon>Nezara</taxon>
    </lineage>
</organism>
<evidence type="ECO:0000313" key="2">
    <source>
        <dbReference type="EMBL" id="CAH1404224.1"/>
    </source>
</evidence>
<evidence type="ECO:0000256" key="1">
    <source>
        <dbReference type="SAM" id="MobiDB-lite"/>
    </source>
</evidence>
<keyword evidence="3" id="KW-1185">Reference proteome</keyword>
<feature type="compositionally biased region" description="Polar residues" evidence="1">
    <location>
        <begin position="74"/>
        <end position="88"/>
    </location>
</feature>
<name>A0A9P0HM28_NEZVI</name>
<gene>
    <name evidence="2" type="ORF">NEZAVI_LOCUS12671</name>
</gene>
<reference evidence="2" key="1">
    <citation type="submission" date="2022-01" db="EMBL/GenBank/DDBJ databases">
        <authorList>
            <person name="King R."/>
        </authorList>
    </citation>
    <scope>NUCLEOTIDE SEQUENCE</scope>
</reference>
<dbReference type="AlphaFoldDB" id="A0A9P0HM28"/>
<evidence type="ECO:0000313" key="3">
    <source>
        <dbReference type="Proteomes" id="UP001152798"/>
    </source>
</evidence>
<feature type="region of interest" description="Disordered" evidence="1">
    <location>
        <begin position="22"/>
        <end position="88"/>
    </location>
</feature>
<feature type="compositionally biased region" description="Basic and acidic residues" evidence="1">
    <location>
        <begin position="22"/>
        <end position="33"/>
    </location>
</feature>
<accession>A0A9P0HM28</accession>
<dbReference type="Proteomes" id="UP001152798">
    <property type="component" value="Chromosome 6"/>
</dbReference>
<protein>
    <submittedName>
        <fullName evidence="2">Uncharacterized protein</fullName>
    </submittedName>
</protein>
<proteinExistence type="predicted"/>